<dbReference type="GO" id="GO:0000977">
    <property type="term" value="F:RNA polymerase II transcription regulatory region sequence-specific DNA binding"/>
    <property type="evidence" value="ECO:0007669"/>
    <property type="project" value="TreeGrafter"/>
</dbReference>
<feature type="domain" description="BHLH" evidence="5">
    <location>
        <begin position="29"/>
        <end position="81"/>
    </location>
</feature>
<dbReference type="InterPro" id="IPR050283">
    <property type="entry name" value="E-box_TF_Regulators"/>
</dbReference>
<accession>A0A0N4UN67</accession>
<dbReference type="PANTHER" id="PTHR23349">
    <property type="entry name" value="BASIC HELIX-LOOP-HELIX TRANSCRIPTION FACTOR, TWIST"/>
    <property type="match status" value="1"/>
</dbReference>
<name>A0A0N4UN67_DRAME</name>
<dbReference type="InterPro" id="IPR036638">
    <property type="entry name" value="HLH_DNA-bd_sf"/>
</dbReference>
<evidence type="ECO:0000313" key="8">
    <source>
        <dbReference type="Proteomes" id="UP000274756"/>
    </source>
</evidence>
<evidence type="ECO:0000256" key="3">
    <source>
        <dbReference type="ARBA" id="ARBA00023125"/>
    </source>
</evidence>
<evidence type="ECO:0000313" key="9">
    <source>
        <dbReference type="WBParaSite" id="DME_0000933501-mRNA-1"/>
    </source>
</evidence>
<keyword evidence="8" id="KW-1185">Reference proteome</keyword>
<reference evidence="6 8" key="2">
    <citation type="submission" date="2018-11" db="EMBL/GenBank/DDBJ databases">
        <authorList>
            <consortium name="Pathogen Informatics"/>
        </authorList>
    </citation>
    <scope>NUCLEOTIDE SEQUENCE [LARGE SCALE GENOMIC DNA]</scope>
</reference>
<dbReference type="WBParaSite" id="DME_0000933501-mRNA-1">
    <property type="protein sequence ID" value="DME_0000933501-mRNA-1"/>
    <property type="gene ID" value="DME_0000933501"/>
</dbReference>
<protein>
    <submittedName>
        <fullName evidence="9">BHLH domain-containing protein</fullName>
    </submittedName>
</protein>
<dbReference type="Gene3D" id="4.10.280.10">
    <property type="entry name" value="Helix-loop-helix DNA-binding domain"/>
    <property type="match status" value="1"/>
</dbReference>
<dbReference type="OrthoDB" id="5867524at2759"/>
<dbReference type="CDD" id="cd11418">
    <property type="entry name" value="bHLH_TS_ASCL"/>
    <property type="match status" value="1"/>
</dbReference>
<dbReference type="GO" id="GO:0040008">
    <property type="term" value="P:regulation of growth"/>
    <property type="evidence" value="ECO:0007669"/>
    <property type="project" value="UniProtKB-ARBA"/>
</dbReference>
<proteinExistence type="predicted"/>
<gene>
    <name evidence="6" type="ORF">DME_LOCUS3057</name>
</gene>
<evidence type="ECO:0000256" key="4">
    <source>
        <dbReference type="ARBA" id="ARBA00023242"/>
    </source>
</evidence>
<dbReference type="FunFam" id="4.10.280.10:FF:000029">
    <property type="entry name" value="Achaete-scute family bHLH transcription factor 1"/>
    <property type="match status" value="1"/>
</dbReference>
<dbReference type="STRING" id="318479.A0A0N4UN67"/>
<keyword evidence="4" id="KW-0539">Nucleus</keyword>
<dbReference type="PANTHER" id="PTHR23349:SF108">
    <property type="entry name" value="BHLH DOMAIN-CONTAINING PROTEIN"/>
    <property type="match status" value="1"/>
</dbReference>
<evidence type="ECO:0000256" key="2">
    <source>
        <dbReference type="ARBA" id="ARBA00022902"/>
    </source>
</evidence>
<dbReference type="GO" id="GO:0000981">
    <property type="term" value="F:DNA-binding transcription factor activity, RNA polymerase II-specific"/>
    <property type="evidence" value="ECO:0007669"/>
    <property type="project" value="TreeGrafter"/>
</dbReference>
<evidence type="ECO:0000313" key="7">
    <source>
        <dbReference type="Proteomes" id="UP000038040"/>
    </source>
</evidence>
<keyword evidence="3" id="KW-0238">DNA-binding</keyword>
<dbReference type="AlphaFoldDB" id="A0A0N4UN67"/>
<dbReference type="Proteomes" id="UP000038040">
    <property type="component" value="Unplaced"/>
</dbReference>
<evidence type="ECO:0000259" key="5">
    <source>
        <dbReference type="PROSITE" id="PS50888"/>
    </source>
</evidence>
<dbReference type="GO" id="GO:0046983">
    <property type="term" value="F:protein dimerization activity"/>
    <property type="evidence" value="ECO:0007669"/>
    <property type="project" value="InterPro"/>
</dbReference>
<dbReference type="InterPro" id="IPR011598">
    <property type="entry name" value="bHLH_dom"/>
</dbReference>
<evidence type="ECO:0000313" key="6">
    <source>
        <dbReference type="EMBL" id="VDN53084.1"/>
    </source>
</evidence>
<dbReference type="Pfam" id="PF00010">
    <property type="entry name" value="HLH"/>
    <property type="match status" value="1"/>
</dbReference>
<dbReference type="SMART" id="SM00353">
    <property type="entry name" value="HLH"/>
    <property type="match status" value="1"/>
</dbReference>
<evidence type="ECO:0000256" key="1">
    <source>
        <dbReference type="ARBA" id="ARBA00004123"/>
    </source>
</evidence>
<dbReference type="GO" id="GO:0007399">
    <property type="term" value="P:nervous system development"/>
    <property type="evidence" value="ECO:0007669"/>
    <property type="project" value="UniProtKB-KW"/>
</dbReference>
<reference evidence="9" key="1">
    <citation type="submission" date="2017-02" db="UniProtKB">
        <authorList>
            <consortium name="WormBaseParasite"/>
        </authorList>
    </citation>
    <scope>IDENTIFICATION</scope>
</reference>
<dbReference type="PROSITE" id="PS50888">
    <property type="entry name" value="BHLH"/>
    <property type="match status" value="1"/>
</dbReference>
<dbReference type="GO" id="GO:0005634">
    <property type="term" value="C:nucleus"/>
    <property type="evidence" value="ECO:0007669"/>
    <property type="project" value="UniProtKB-SubCell"/>
</dbReference>
<sequence length="186" mass="21454">MPRSIGTFPSNAIKIRKTKSGGIANKLPHQVLRRNERERKRVQQVNLGFIHLRDHVPHSTTSKKLSKVETLREAARYIKYLEAVLHGTCDKPFEPIHSTAEPPIVEQCSTQENCYIPTPMNNCAFQLPNQDNYLPQQYFQNYGSTNHFRSDNFYPLKPHIDSTNSIYLSPESADGNISFEHKRFEL</sequence>
<dbReference type="EMBL" id="UYYG01000100">
    <property type="protein sequence ID" value="VDN53084.1"/>
    <property type="molecule type" value="Genomic_DNA"/>
</dbReference>
<dbReference type="Proteomes" id="UP000274756">
    <property type="component" value="Unassembled WGS sequence"/>
</dbReference>
<comment type="subcellular location">
    <subcellularLocation>
        <location evidence="1">Nucleus</location>
    </subcellularLocation>
</comment>
<dbReference type="SUPFAM" id="SSF47459">
    <property type="entry name" value="HLH, helix-loop-helix DNA-binding domain"/>
    <property type="match status" value="1"/>
</dbReference>
<keyword evidence="2" id="KW-0524">Neurogenesis</keyword>
<organism evidence="7 9">
    <name type="scientific">Dracunculus medinensis</name>
    <name type="common">Guinea worm</name>
    <dbReference type="NCBI Taxonomy" id="318479"/>
    <lineage>
        <taxon>Eukaryota</taxon>
        <taxon>Metazoa</taxon>
        <taxon>Ecdysozoa</taxon>
        <taxon>Nematoda</taxon>
        <taxon>Chromadorea</taxon>
        <taxon>Rhabditida</taxon>
        <taxon>Spirurina</taxon>
        <taxon>Dracunculoidea</taxon>
        <taxon>Dracunculidae</taxon>
        <taxon>Dracunculus</taxon>
    </lineage>
</organism>